<keyword evidence="1" id="KW-0472">Membrane</keyword>
<organism evidence="4 5">
    <name type="scientific">Owenia fusiformis</name>
    <name type="common">Polychaete worm</name>
    <dbReference type="NCBI Taxonomy" id="6347"/>
    <lineage>
        <taxon>Eukaryota</taxon>
        <taxon>Metazoa</taxon>
        <taxon>Spiralia</taxon>
        <taxon>Lophotrochozoa</taxon>
        <taxon>Annelida</taxon>
        <taxon>Polychaeta</taxon>
        <taxon>Sedentaria</taxon>
        <taxon>Canalipalpata</taxon>
        <taxon>Sabellida</taxon>
        <taxon>Oweniida</taxon>
        <taxon>Oweniidae</taxon>
        <taxon>Owenia</taxon>
    </lineage>
</organism>
<dbReference type="GO" id="GO:0055074">
    <property type="term" value="P:calcium ion homeostasis"/>
    <property type="evidence" value="ECO:0007669"/>
    <property type="project" value="TreeGrafter"/>
</dbReference>
<dbReference type="Pfam" id="PF19913">
    <property type="entry name" value="WCOB"/>
    <property type="match status" value="1"/>
</dbReference>
<evidence type="ECO:0008006" key="6">
    <source>
        <dbReference type="Google" id="ProtNLM"/>
    </source>
</evidence>
<comment type="caution">
    <text evidence="4">The sequence shown here is derived from an EMBL/GenBank/DDBJ whole genome shotgun (WGS) entry which is preliminary data.</text>
</comment>
<dbReference type="Gene3D" id="1.25.40.10">
    <property type="entry name" value="Tetratricopeptide repeat domain"/>
    <property type="match status" value="1"/>
</dbReference>
<dbReference type="GO" id="GO:0030968">
    <property type="term" value="P:endoplasmic reticulum unfolded protein response"/>
    <property type="evidence" value="ECO:0007669"/>
    <property type="project" value="TreeGrafter"/>
</dbReference>
<evidence type="ECO:0000259" key="2">
    <source>
        <dbReference type="Pfam" id="PF19913"/>
    </source>
</evidence>
<keyword evidence="1" id="KW-1133">Transmembrane helix</keyword>
<accession>A0A8S4NY12</accession>
<evidence type="ECO:0000256" key="1">
    <source>
        <dbReference type="SAM" id="Phobius"/>
    </source>
</evidence>
<feature type="domain" description="Wolframin cysteine-rich" evidence="3">
    <location>
        <begin position="603"/>
        <end position="704"/>
    </location>
</feature>
<name>A0A8S4NY12_OWEFU</name>
<dbReference type="PANTHER" id="PTHR13098">
    <property type="entry name" value="WOLFRAMIN"/>
    <property type="match status" value="1"/>
</dbReference>
<evidence type="ECO:0000313" key="5">
    <source>
        <dbReference type="Proteomes" id="UP000749559"/>
    </source>
</evidence>
<dbReference type="InterPro" id="IPR026209">
    <property type="entry name" value="Wolframin_fam"/>
</dbReference>
<dbReference type="EMBL" id="CAIIXF020000006">
    <property type="protein sequence ID" value="CAH1786850.1"/>
    <property type="molecule type" value="Genomic_DNA"/>
</dbReference>
<dbReference type="PRINTS" id="PR02060">
    <property type="entry name" value="WOLFFAMILY"/>
</dbReference>
<dbReference type="Pfam" id="PF20053">
    <property type="entry name" value="WC-rich"/>
    <property type="match status" value="1"/>
</dbReference>
<reference evidence="4" key="1">
    <citation type="submission" date="2022-03" db="EMBL/GenBank/DDBJ databases">
        <authorList>
            <person name="Martin C."/>
        </authorList>
    </citation>
    <scope>NUCLEOTIDE SEQUENCE</scope>
</reference>
<feature type="transmembrane region" description="Helical" evidence="1">
    <location>
        <begin position="432"/>
        <end position="453"/>
    </location>
</feature>
<dbReference type="AlphaFoldDB" id="A0A8S4NY12"/>
<feature type="transmembrane region" description="Helical" evidence="1">
    <location>
        <begin position="565"/>
        <end position="587"/>
    </location>
</feature>
<dbReference type="GO" id="GO:0005789">
    <property type="term" value="C:endoplasmic reticulum membrane"/>
    <property type="evidence" value="ECO:0007669"/>
    <property type="project" value="TreeGrafter"/>
</dbReference>
<keyword evidence="1" id="KW-0812">Transmembrane</keyword>
<keyword evidence="5" id="KW-1185">Reference proteome</keyword>
<dbReference type="OrthoDB" id="5865303at2759"/>
<dbReference type="Proteomes" id="UP000749559">
    <property type="component" value="Unassembled WGS sequence"/>
</dbReference>
<feature type="transmembrane region" description="Helical" evidence="1">
    <location>
        <begin position="465"/>
        <end position="485"/>
    </location>
</feature>
<feature type="transmembrane region" description="Helical" evidence="1">
    <location>
        <begin position="336"/>
        <end position="352"/>
    </location>
</feature>
<dbReference type="InterPro" id="IPR045461">
    <property type="entry name" value="Wolframin_OB_fold"/>
</dbReference>
<evidence type="ECO:0000313" key="4">
    <source>
        <dbReference type="EMBL" id="CAH1786850.1"/>
    </source>
</evidence>
<protein>
    <recommendedName>
        <fullName evidence="6">Wolframin</fullName>
    </recommendedName>
</protein>
<dbReference type="InterPro" id="IPR011990">
    <property type="entry name" value="TPR-like_helical_dom_sf"/>
</dbReference>
<feature type="transmembrane region" description="Helical" evidence="1">
    <location>
        <begin position="527"/>
        <end position="549"/>
    </location>
</feature>
<gene>
    <name evidence="4" type="ORF">OFUS_LOCUS12663</name>
</gene>
<sequence length="813" mass="92066">MKTSVCSKDWYQYDIPGKTKTYDNMDAMGDGPEVHDRNIDDILARAADGSDESQYKAGLHFESLAKSGIDKEANAIEAVHWLIQASKQCHVGATEKLSVCTESGFGITKDNKGAVQWCVDTNNVEKKLRSAARNMFRSINPLARATDQPHGNGGKFEPAILEITDEEKKILENSGIIGDIADLTEDEFVERISEELEKMRAGEADETKVMEEFENLDFTMKIVKYPGLSSKVAIDFVIENASVTDLLLAMVPVDQIFVIVCFILYSLVSIDMVTFTIPLFVFYMSLGVMITSTLQMFKARRRTRSLTNWSNVLTRFQSSVAEDTESKFRWSSMRPYWSFFIGLMGLVITFSMTDKGWIPCSELSMISFFLSACCFTALSDHHDHFAIAAMVLELISNISSFIDKVPENHWATETLEILVTSWYKIEVYDGTYIDISVPSVSYMLIGLTFLRLAMMNNGQGVYKRLIPHLVCFFWWQVGVMLYRYATWFGFARACVGWLTILLLLPLFGAFIFCWVIYYSWYMLTHKLFLRYATTCALVLIPTLVIIIGLKLSSIDWSKITKRAKMILGISCVVLLVSALSGGTIYAMSDEDVDAIKEIKLVDWDTYDELCGKSAWAKTNIADVKIKCAHFVGAKVAFKGRINDVDVNIENSVKKILDSFPTGLAEWFKCAYGQRYNPCSKETDPNALNYCRIRSLQPRACHVQNQNSYTFKVKVQILEDDSLVTLIAGDSFKAYMLSAKVGHEISFHAKLKDNIGGRDPILQLTHVHSERSRENENDFDRDDVTEEETSLLDTLIRSLEFMSDFLLFPLVIHE</sequence>
<feature type="transmembrane region" description="Helical" evidence="1">
    <location>
        <begin position="497"/>
        <end position="520"/>
    </location>
</feature>
<evidence type="ECO:0000259" key="3">
    <source>
        <dbReference type="Pfam" id="PF20053"/>
    </source>
</evidence>
<feature type="domain" description="Wolframin OB-fold" evidence="2">
    <location>
        <begin position="706"/>
        <end position="811"/>
    </location>
</feature>
<proteinExistence type="predicted"/>
<dbReference type="PANTHER" id="PTHR13098:SF3">
    <property type="entry name" value="WOLFRAMIN"/>
    <property type="match status" value="1"/>
</dbReference>
<feature type="transmembrane region" description="Helical" evidence="1">
    <location>
        <begin position="273"/>
        <end position="294"/>
    </location>
</feature>
<feature type="transmembrane region" description="Helical" evidence="1">
    <location>
        <begin position="246"/>
        <end position="267"/>
    </location>
</feature>
<dbReference type="InterPro" id="IPR045400">
    <property type="entry name" value="Wolframin_Cys-rich"/>
</dbReference>